<comment type="subunit">
    <text evidence="15">Homodimer.</text>
</comment>
<feature type="binding site" evidence="15">
    <location>
        <position position="61"/>
    </location>
    <ligand>
        <name>(R)-pantoate</name>
        <dbReference type="ChEBI" id="CHEBI:15980"/>
    </ligand>
</feature>
<feature type="binding site" evidence="15">
    <location>
        <begin position="148"/>
        <end position="151"/>
    </location>
    <ligand>
        <name>ATP</name>
        <dbReference type="ChEBI" id="CHEBI:30616"/>
    </ligand>
</feature>
<dbReference type="InterPro" id="IPR003721">
    <property type="entry name" value="Pantoate_ligase"/>
</dbReference>
<dbReference type="UniPathway" id="UPA00028">
    <property type="reaction ID" value="UER00005"/>
</dbReference>
<dbReference type="Gene3D" id="3.40.50.620">
    <property type="entry name" value="HUPs"/>
    <property type="match status" value="1"/>
</dbReference>
<dbReference type="Proteomes" id="UP000230956">
    <property type="component" value="Unassembled WGS sequence"/>
</dbReference>
<dbReference type="EC" id="6.3.2.1" evidence="4 15"/>
<dbReference type="RefSeq" id="WP_286679283.1">
    <property type="nucleotide sequence ID" value="NZ_MNXI01000141.1"/>
</dbReference>
<protein>
    <recommendedName>
        <fullName evidence="5 15">Pantothenate synthetase</fullName>
        <shortName evidence="15">PS</shortName>
        <ecNumber evidence="4 15">6.3.2.1</ecNumber>
    </recommendedName>
    <alternativeName>
        <fullName evidence="14 15">Pantoate--beta-alanine ligase</fullName>
    </alternativeName>
    <alternativeName>
        <fullName evidence="11 15">Pantoate-activating enzyme</fullName>
    </alternativeName>
</protein>
<dbReference type="CDD" id="cd00560">
    <property type="entry name" value="PanC"/>
    <property type="match status" value="1"/>
</dbReference>
<evidence type="ECO:0000256" key="3">
    <source>
        <dbReference type="ARBA" id="ARBA00009256"/>
    </source>
</evidence>
<keyword evidence="6 15" id="KW-0963">Cytoplasm</keyword>
<name>A0A2M7T6L8_9ACTN</name>
<dbReference type="GO" id="GO:0015940">
    <property type="term" value="P:pantothenate biosynthetic process"/>
    <property type="evidence" value="ECO:0007669"/>
    <property type="project" value="UniProtKB-UniRule"/>
</dbReference>
<comment type="similarity">
    <text evidence="3 15">Belongs to the pantothenate synthetase family.</text>
</comment>
<proteinExistence type="inferred from homology"/>
<dbReference type="FunFam" id="3.40.50.620:FF:000114">
    <property type="entry name" value="Pantothenate synthetase"/>
    <property type="match status" value="1"/>
</dbReference>
<feature type="binding site" evidence="15">
    <location>
        <begin position="185"/>
        <end position="188"/>
    </location>
    <ligand>
        <name>ATP</name>
        <dbReference type="ChEBI" id="CHEBI:30616"/>
    </ligand>
</feature>
<evidence type="ECO:0000256" key="4">
    <source>
        <dbReference type="ARBA" id="ARBA00012219"/>
    </source>
</evidence>
<accession>A0A2M7T6L8</accession>
<evidence type="ECO:0000313" key="16">
    <source>
        <dbReference type="EMBL" id="PIZ36711.1"/>
    </source>
</evidence>
<evidence type="ECO:0000256" key="12">
    <source>
        <dbReference type="ARBA" id="ARBA00048258"/>
    </source>
</evidence>
<dbReference type="GO" id="GO:0004592">
    <property type="term" value="F:pantoate-beta-alanine ligase activity"/>
    <property type="evidence" value="ECO:0007669"/>
    <property type="project" value="UniProtKB-UniRule"/>
</dbReference>
<feature type="binding site" evidence="15">
    <location>
        <position position="177"/>
    </location>
    <ligand>
        <name>ATP</name>
        <dbReference type="ChEBI" id="CHEBI:30616"/>
    </ligand>
</feature>
<evidence type="ECO:0000256" key="11">
    <source>
        <dbReference type="ARBA" id="ARBA00032806"/>
    </source>
</evidence>
<evidence type="ECO:0000256" key="9">
    <source>
        <dbReference type="ARBA" id="ARBA00022741"/>
    </source>
</evidence>
<evidence type="ECO:0000256" key="8">
    <source>
        <dbReference type="ARBA" id="ARBA00022655"/>
    </source>
</evidence>
<comment type="function">
    <text evidence="13 15">Catalyzes the condensation of pantoate with beta-alanine in an ATP-dependent reaction via a pantoyl-adenylate intermediate.</text>
</comment>
<dbReference type="PANTHER" id="PTHR21299:SF1">
    <property type="entry name" value="PANTOATE--BETA-ALANINE LIGASE"/>
    <property type="match status" value="1"/>
</dbReference>
<feature type="binding site" evidence="15">
    <location>
        <begin position="30"/>
        <end position="37"/>
    </location>
    <ligand>
        <name>ATP</name>
        <dbReference type="ChEBI" id="CHEBI:30616"/>
    </ligand>
</feature>
<comment type="pathway">
    <text evidence="2 15">Cofactor biosynthesis; (R)-pantothenate biosynthesis; (R)-pantothenate from (R)-pantoate and beta-alanine: step 1/1.</text>
</comment>
<comment type="caution">
    <text evidence="16">The sequence shown here is derived from an EMBL/GenBank/DDBJ whole genome shotgun (WGS) entry which is preliminary data.</text>
</comment>
<gene>
    <name evidence="15" type="primary">panC</name>
    <name evidence="16" type="ORF">COY37_08100</name>
</gene>
<evidence type="ECO:0000256" key="5">
    <source>
        <dbReference type="ARBA" id="ARBA00014155"/>
    </source>
</evidence>
<dbReference type="InterPro" id="IPR014729">
    <property type="entry name" value="Rossmann-like_a/b/a_fold"/>
</dbReference>
<evidence type="ECO:0000256" key="6">
    <source>
        <dbReference type="ARBA" id="ARBA00022490"/>
    </source>
</evidence>
<keyword evidence="10 15" id="KW-0067">ATP-binding</keyword>
<evidence type="ECO:0000313" key="17">
    <source>
        <dbReference type="Proteomes" id="UP000230956"/>
    </source>
</evidence>
<dbReference type="SUPFAM" id="SSF52374">
    <property type="entry name" value="Nucleotidylyl transferase"/>
    <property type="match status" value="1"/>
</dbReference>
<comment type="catalytic activity">
    <reaction evidence="12 15">
        <text>(R)-pantoate + beta-alanine + ATP = (R)-pantothenate + AMP + diphosphate + H(+)</text>
        <dbReference type="Rhea" id="RHEA:10912"/>
        <dbReference type="ChEBI" id="CHEBI:15378"/>
        <dbReference type="ChEBI" id="CHEBI:15980"/>
        <dbReference type="ChEBI" id="CHEBI:29032"/>
        <dbReference type="ChEBI" id="CHEBI:30616"/>
        <dbReference type="ChEBI" id="CHEBI:33019"/>
        <dbReference type="ChEBI" id="CHEBI:57966"/>
        <dbReference type="ChEBI" id="CHEBI:456215"/>
        <dbReference type="EC" id="6.3.2.1"/>
    </reaction>
</comment>
<dbReference type="GO" id="GO:0005829">
    <property type="term" value="C:cytosol"/>
    <property type="evidence" value="ECO:0007669"/>
    <property type="project" value="TreeGrafter"/>
</dbReference>
<feature type="binding site" evidence="15">
    <location>
        <position position="61"/>
    </location>
    <ligand>
        <name>beta-alanine</name>
        <dbReference type="ChEBI" id="CHEBI:57966"/>
    </ligand>
</feature>
<comment type="miscellaneous">
    <text evidence="15">The reaction proceeds by a bi uni uni bi ping pong mechanism.</text>
</comment>
<sequence length="284" mass="31312">MLEIKTIRELRSALKEERARGKKIGFVPTMGYMHEGHLALMREANRLADVVVVSIFVNPTQFGPNEDLGKYPRDIEGDRDKAAGVGVDFLFVPAVKEMYSEGYSTYVEVTGEMTHVLCGRSRPGHFKGVTTVVAKLLNIVEPDIALFGNKDWQQLAVIKRMVRDLNMDVEIIGVPTVRENGGLAMSSRNTYLSLEERKAALVLSKALRLAQDMVRTGKTNAGEIAAELKETIENEGLIEVEYLEVCDPESLSPVETIEANTLIAVAARVGKARLIDNALIVPES</sequence>
<evidence type="ECO:0000256" key="14">
    <source>
        <dbReference type="ARBA" id="ARBA00077433"/>
    </source>
</evidence>
<dbReference type="Pfam" id="PF02569">
    <property type="entry name" value="Pantoate_ligase"/>
    <property type="match status" value="1"/>
</dbReference>
<feature type="active site" description="Proton donor" evidence="15">
    <location>
        <position position="37"/>
    </location>
</feature>
<keyword evidence="8 15" id="KW-0566">Pantothenate biosynthesis</keyword>
<evidence type="ECO:0000256" key="13">
    <source>
        <dbReference type="ARBA" id="ARBA00055042"/>
    </source>
</evidence>
<keyword evidence="9 15" id="KW-0547">Nucleotide-binding</keyword>
<dbReference type="GO" id="GO:0005524">
    <property type="term" value="F:ATP binding"/>
    <property type="evidence" value="ECO:0007669"/>
    <property type="project" value="UniProtKB-KW"/>
</dbReference>
<reference evidence="17" key="1">
    <citation type="submission" date="2017-09" db="EMBL/GenBank/DDBJ databases">
        <title>Depth-based differentiation of microbial function through sediment-hosted aquifers and enrichment of novel symbionts in the deep terrestrial subsurface.</title>
        <authorList>
            <person name="Probst A.J."/>
            <person name="Ladd B."/>
            <person name="Jarett J.K."/>
            <person name="Geller-Mcgrath D.E."/>
            <person name="Sieber C.M.K."/>
            <person name="Emerson J.B."/>
            <person name="Anantharaman K."/>
            <person name="Thomas B.C."/>
            <person name="Malmstrom R."/>
            <person name="Stieglmeier M."/>
            <person name="Klingl A."/>
            <person name="Woyke T."/>
            <person name="Ryan C.M."/>
            <person name="Banfield J.F."/>
        </authorList>
    </citation>
    <scope>NUCLEOTIDE SEQUENCE [LARGE SCALE GENOMIC DNA]</scope>
</reference>
<keyword evidence="7 15" id="KW-0436">Ligase</keyword>
<dbReference type="Gene3D" id="3.30.1300.10">
    <property type="entry name" value="Pantoate-beta-alanine ligase, C-terminal domain"/>
    <property type="match status" value="1"/>
</dbReference>
<comment type="subcellular location">
    <subcellularLocation>
        <location evidence="1 15">Cytoplasm</location>
    </subcellularLocation>
</comment>
<evidence type="ECO:0000256" key="2">
    <source>
        <dbReference type="ARBA" id="ARBA00004990"/>
    </source>
</evidence>
<dbReference type="NCBIfam" id="TIGR00018">
    <property type="entry name" value="panC"/>
    <property type="match status" value="1"/>
</dbReference>
<dbReference type="EMBL" id="PFNG01000190">
    <property type="protein sequence ID" value="PIZ36711.1"/>
    <property type="molecule type" value="Genomic_DNA"/>
</dbReference>
<dbReference type="HAMAP" id="MF_00158">
    <property type="entry name" value="PanC"/>
    <property type="match status" value="1"/>
</dbReference>
<dbReference type="PANTHER" id="PTHR21299">
    <property type="entry name" value="CYTIDYLATE KINASE/PANTOATE-BETA-ALANINE LIGASE"/>
    <property type="match status" value="1"/>
</dbReference>
<organism evidence="16 17">
    <name type="scientific">Candidatus Aquicultor secundus</name>
    <dbReference type="NCBI Taxonomy" id="1973895"/>
    <lineage>
        <taxon>Bacteria</taxon>
        <taxon>Bacillati</taxon>
        <taxon>Actinomycetota</taxon>
        <taxon>Candidatus Aquicultoria</taxon>
        <taxon>Candidatus Aquicultorales</taxon>
        <taxon>Candidatus Aquicultoraceae</taxon>
        <taxon>Candidatus Aquicultor</taxon>
    </lineage>
</organism>
<dbReference type="FunFam" id="3.30.1300.10:FF:000001">
    <property type="entry name" value="Pantothenate synthetase"/>
    <property type="match status" value="1"/>
</dbReference>
<evidence type="ECO:0000256" key="1">
    <source>
        <dbReference type="ARBA" id="ARBA00004496"/>
    </source>
</evidence>
<feature type="binding site" evidence="15">
    <location>
        <position position="154"/>
    </location>
    <ligand>
        <name>(R)-pantoate</name>
        <dbReference type="ChEBI" id="CHEBI:15980"/>
    </ligand>
</feature>
<evidence type="ECO:0000256" key="10">
    <source>
        <dbReference type="ARBA" id="ARBA00022840"/>
    </source>
</evidence>
<dbReference type="AlphaFoldDB" id="A0A2M7T6L8"/>
<dbReference type="InterPro" id="IPR042176">
    <property type="entry name" value="Pantoate_ligase_C"/>
</dbReference>
<evidence type="ECO:0000256" key="15">
    <source>
        <dbReference type="HAMAP-Rule" id="MF_00158"/>
    </source>
</evidence>
<evidence type="ECO:0000256" key="7">
    <source>
        <dbReference type="ARBA" id="ARBA00022598"/>
    </source>
</evidence>